<evidence type="ECO:0000256" key="10">
    <source>
        <dbReference type="SAM" id="MobiDB-lite"/>
    </source>
</evidence>
<comment type="similarity">
    <text evidence="2">Belongs to the ABC transporter superfamily. ABCC family. Conjugate transporter (TC 3.A.1.208) subfamily.</text>
</comment>
<dbReference type="CDD" id="cd18604">
    <property type="entry name" value="ABC_6TM_VMR1_D2_like"/>
    <property type="match status" value="1"/>
</dbReference>
<evidence type="ECO:0000259" key="12">
    <source>
        <dbReference type="PROSITE" id="PS50893"/>
    </source>
</evidence>
<dbReference type="SUPFAM" id="SSF90123">
    <property type="entry name" value="ABC transporter transmembrane region"/>
    <property type="match status" value="2"/>
</dbReference>
<dbReference type="GO" id="GO:0005524">
    <property type="term" value="F:ATP binding"/>
    <property type="evidence" value="ECO:0007669"/>
    <property type="project" value="UniProtKB-KW"/>
</dbReference>
<accession>A0AAE0XL40</accession>
<evidence type="ECO:0000256" key="11">
    <source>
        <dbReference type="SAM" id="Phobius"/>
    </source>
</evidence>
<dbReference type="CDD" id="cd03244">
    <property type="entry name" value="ABCC_MRP_domain2"/>
    <property type="match status" value="1"/>
</dbReference>
<feature type="domain" description="ABC transporter" evidence="12">
    <location>
        <begin position="625"/>
        <end position="868"/>
    </location>
</feature>
<dbReference type="InterPro" id="IPR036640">
    <property type="entry name" value="ABC1_TM_sf"/>
</dbReference>
<dbReference type="SMART" id="SM00382">
    <property type="entry name" value="AAA"/>
    <property type="match status" value="2"/>
</dbReference>
<reference evidence="14" key="1">
    <citation type="journal article" date="2023" name="Mol. Phylogenet. Evol.">
        <title>Genome-scale phylogeny and comparative genomics of the fungal order Sordariales.</title>
        <authorList>
            <person name="Hensen N."/>
            <person name="Bonometti L."/>
            <person name="Westerberg I."/>
            <person name="Brannstrom I.O."/>
            <person name="Guillou S."/>
            <person name="Cros-Aarteil S."/>
            <person name="Calhoun S."/>
            <person name="Haridas S."/>
            <person name="Kuo A."/>
            <person name="Mondo S."/>
            <person name="Pangilinan J."/>
            <person name="Riley R."/>
            <person name="LaButti K."/>
            <person name="Andreopoulos B."/>
            <person name="Lipzen A."/>
            <person name="Chen C."/>
            <person name="Yan M."/>
            <person name="Daum C."/>
            <person name="Ng V."/>
            <person name="Clum A."/>
            <person name="Steindorff A."/>
            <person name="Ohm R.A."/>
            <person name="Martin F."/>
            <person name="Silar P."/>
            <person name="Natvig D.O."/>
            <person name="Lalanne C."/>
            <person name="Gautier V."/>
            <person name="Ament-Velasquez S.L."/>
            <person name="Kruys A."/>
            <person name="Hutchinson M.I."/>
            <person name="Powell A.J."/>
            <person name="Barry K."/>
            <person name="Miller A.N."/>
            <person name="Grigoriev I.V."/>
            <person name="Debuchy R."/>
            <person name="Gladieux P."/>
            <person name="Hiltunen Thoren M."/>
            <person name="Johannesson H."/>
        </authorList>
    </citation>
    <scope>NUCLEOTIDE SEQUENCE</scope>
    <source>
        <strain evidence="14">CBS 314.62</strain>
    </source>
</reference>
<comment type="caution">
    <text evidence="14">The sequence shown here is derived from an EMBL/GenBank/DDBJ whole genome shotgun (WGS) entry which is preliminary data.</text>
</comment>
<evidence type="ECO:0000313" key="14">
    <source>
        <dbReference type="EMBL" id="KAK3695251.1"/>
    </source>
</evidence>
<dbReference type="InterPro" id="IPR003439">
    <property type="entry name" value="ABC_transporter-like_ATP-bd"/>
</dbReference>
<feature type="transmembrane region" description="Helical" evidence="11">
    <location>
        <begin position="310"/>
        <end position="328"/>
    </location>
</feature>
<feature type="transmembrane region" description="Helical" evidence="11">
    <location>
        <begin position="154"/>
        <end position="177"/>
    </location>
</feature>
<dbReference type="InterPro" id="IPR050173">
    <property type="entry name" value="ABC_transporter_C-like"/>
</dbReference>
<keyword evidence="9 11" id="KW-0472">Membrane</keyword>
<evidence type="ECO:0000256" key="3">
    <source>
        <dbReference type="ARBA" id="ARBA00022448"/>
    </source>
</evidence>
<feature type="transmembrane region" description="Helical" evidence="11">
    <location>
        <begin position="58"/>
        <end position="78"/>
    </location>
</feature>
<evidence type="ECO:0000256" key="5">
    <source>
        <dbReference type="ARBA" id="ARBA00022737"/>
    </source>
</evidence>
<keyword evidence="15" id="KW-1185">Reference proteome</keyword>
<evidence type="ECO:0000256" key="2">
    <source>
        <dbReference type="ARBA" id="ARBA00009726"/>
    </source>
</evidence>
<feature type="domain" description="ABC transmembrane type-1" evidence="13">
    <location>
        <begin position="419"/>
        <end position="579"/>
    </location>
</feature>
<dbReference type="Pfam" id="PF00005">
    <property type="entry name" value="ABC_tran"/>
    <property type="match status" value="2"/>
</dbReference>
<dbReference type="Gene3D" id="1.20.1560.10">
    <property type="entry name" value="ABC transporter type 1, transmembrane domain"/>
    <property type="match status" value="2"/>
</dbReference>
<dbReference type="EMBL" id="JAULSO010000001">
    <property type="protein sequence ID" value="KAK3695251.1"/>
    <property type="molecule type" value="Genomic_DNA"/>
</dbReference>
<dbReference type="GO" id="GO:0140359">
    <property type="term" value="F:ABC-type transporter activity"/>
    <property type="evidence" value="ECO:0007669"/>
    <property type="project" value="InterPro"/>
</dbReference>
<feature type="compositionally biased region" description="Polar residues" evidence="10">
    <location>
        <begin position="1"/>
        <end position="10"/>
    </location>
</feature>
<dbReference type="Pfam" id="PF00664">
    <property type="entry name" value="ABC_membrane"/>
    <property type="match status" value="1"/>
</dbReference>
<dbReference type="PROSITE" id="PS50893">
    <property type="entry name" value="ABC_TRANSPORTER_2"/>
    <property type="match status" value="2"/>
</dbReference>
<evidence type="ECO:0000256" key="7">
    <source>
        <dbReference type="ARBA" id="ARBA00022840"/>
    </source>
</evidence>
<dbReference type="PROSITE" id="PS50929">
    <property type="entry name" value="ABC_TM1F"/>
    <property type="match status" value="2"/>
</dbReference>
<name>A0AAE0XL40_9PEZI</name>
<feature type="transmembrane region" description="Helical" evidence="11">
    <location>
        <begin position="435"/>
        <end position="453"/>
    </location>
</feature>
<feature type="region of interest" description="Disordered" evidence="10">
    <location>
        <begin position="1482"/>
        <end position="1502"/>
    </location>
</feature>
<dbReference type="FunFam" id="3.40.50.300:FF:000838">
    <property type="entry name" value="ABC multidrug transporter (Eurofung)"/>
    <property type="match status" value="1"/>
</dbReference>
<feature type="compositionally biased region" description="Acidic residues" evidence="10">
    <location>
        <begin position="1486"/>
        <end position="1502"/>
    </location>
</feature>
<organism evidence="14 15">
    <name type="scientific">Podospora appendiculata</name>
    <dbReference type="NCBI Taxonomy" id="314037"/>
    <lineage>
        <taxon>Eukaryota</taxon>
        <taxon>Fungi</taxon>
        <taxon>Dikarya</taxon>
        <taxon>Ascomycota</taxon>
        <taxon>Pezizomycotina</taxon>
        <taxon>Sordariomycetes</taxon>
        <taxon>Sordariomycetidae</taxon>
        <taxon>Sordariales</taxon>
        <taxon>Podosporaceae</taxon>
        <taxon>Podospora</taxon>
    </lineage>
</organism>
<dbReference type="InterPro" id="IPR027417">
    <property type="entry name" value="P-loop_NTPase"/>
</dbReference>
<evidence type="ECO:0000256" key="6">
    <source>
        <dbReference type="ARBA" id="ARBA00022741"/>
    </source>
</evidence>
<dbReference type="PANTHER" id="PTHR24223">
    <property type="entry name" value="ATP-BINDING CASSETTE SUB-FAMILY C"/>
    <property type="match status" value="1"/>
</dbReference>
<dbReference type="InterPro" id="IPR003593">
    <property type="entry name" value="AAA+_ATPase"/>
</dbReference>
<dbReference type="FunFam" id="1.20.1560.10:FF:000013">
    <property type="entry name" value="ABC transporter C family member 2"/>
    <property type="match status" value="1"/>
</dbReference>
<evidence type="ECO:0000259" key="13">
    <source>
        <dbReference type="PROSITE" id="PS50929"/>
    </source>
</evidence>
<sequence>MPGEVNSQASGLGIDGSRRTLPSKTKVTTRRNNRYYEDDDGVATEESSKAFSDSRPRAAVVLSSAIGLVVSILLATLLSENTDLISLWSGPLSWATICLQSSCIPTRHQYETKFTLTIFGLASSGVLAASLAFRHGSEAIAALVEILAGRKIDAKAAVGLLYLIQLFSAFIICIAYAGFPRRPDVYHRGHLVDQQHTVSLLALFSFSWNRMVFSVARKRQIEIDDMPSLDYKTRSQSLKRNFLLERNKGGGGPLMWRLFRYHTGELMWQGVFALAIAVMSVSPQFVVFHFLRTIENRLENNNENSTDPVLVVWVLGLLLSQVFHVWLVSRLKWAATSRLEIPAGSLLQSLVFSKALMQYETATAHTPESLNNDNTASAEGEEIKNKDEKQRRSVTNHIKLDSSRITTLFLNSSNYPLVLFELLFAGFFLVGLMGWLPVLAGLTVAMMVAYMSVRISVRFRFQQANLMRFRDGKAHLFFESLQGMAQIKYSALEGHWEDRILASRNAELGQYWVISLWQCVLNLIMSMGPLLLGLIILSTYVWQNSTHIQASVIFTALGLFDRLDDAVSELPGLQMNLAEAFTSAARLEEYLDRQSDRDYVLLAGEAIAFENAAVAWPQVRDCGDSSTDNTSTARRETRSILTDLNLAFPNGKVSLVVGRTGSGKSLLLASILGEAQLLAGNIWVLAPPLMDMILEFIPESEWVVPHLTSFVSQTPWIESGTVRENILFGLPFSRARYIETVHACALEKDMELLTQGDRTEVGPKGVTLSGGQRWRVALARALYSRAGIMVLDVILSAVDAQVGRWLVNEALTGKIAQGRTRILATHHAELVQPHASYIVSLGDGRQRSAEHMVLSLPSDGETVDKLPTAAAPTPKPRGETVLSSSPSSVRLTEAEEAREIGSMEWRVVMNYFHAGGGWPCWLVGILVIILSHFFTLLRTWSLQRLSDKVRSDASPPQNMSLQPSLGARVYETVVNVLGTKFWMFAYFVCCIMIVATDVARGVTFVCIGMKASKALFQRMTHAVLRAPMRWIDTVPAGRIANRFTTDTNLVDDRLCRQIVNLLHHFLFLVLIICISLYRSSMYVFGSLLLFGAVLFIFYASIAFRFISVAREVKRLNSVSHSPIYDQFTSVLSDLSTIRAFGRTRFYMDRMHHLIDNSVKSTWALELSNRWMIFRIGVLGALFVTVVAGGIVFGGLDAAAAGFRLSFALRYSNALKRVLQSATSVELGFNACERILEYADMPSAWPSAGRIEVDSLTAGYAPSLPPVLKNLNFSIGPGERIGIVGRTGAGKTSLAAVLFRLLDPRNGCVRIDDVDISTLKPTQLRSRLAIIPQNPYLFSGTLRSNLDVEGRIDDHELQTALQRVHLIRLFAEPTFTNLSTHISTGGANLSHGQRQLVCLARPKIVVLDEATSAVDQATDKAIQASLRREFVASGCTVLVIAHRLSTVADFDRLLVLEKGRVAELGSPRALLEVGMAKEKRVIGQDGETVDDQNADDDDGDDDIDGNGTGAFWALVRESAERDRLIAVILGDGENAE</sequence>
<feature type="transmembrane region" description="Helical" evidence="11">
    <location>
        <begin position="114"/>
        <end position="133"/>
    </location>
</feature>
<feature type="transmembrane region" description="Helical" evidence="11">
    <location>
        <begin position="1083"/>
        <end position="1106"/>
    </location>
</feature>
<dbReference type="SUPFAM" id="SSF52540">
    <property type="entry name" value="P-loop containing nucleoside triphosphate hydrolases"/>
    <property type="match status" value="2"/>
</dbReference>
<keyword evidence="7" id="KW-0067">ATP-binding</keyword>
<feature type="transmembrane region" description="Helical" evidence="11">
    <location>
        <begin position="197"/>
        <end position="216"/>
    </location>
</feature>
<reference evidence="14" key="2">
    <citation type="submission" date="2023-06" db="EMBL/GenBank/DDBJ databases">
        <authorList>
            <consortium name="Lawrence Berkeley National Laboratory"/>
            <person name="Haridas S."/>
            <person name="Hensen N."/>
            <person name="Bonometti L."/>
            <person name="Westerberg I."/>
            <person name="Brannstrom I.O."/>
            <person name="Guillou S."/>
            <person name="Cros-Aarteil S."/>
            <person name="Calhoun S."/>
            <person name="Kuo A."/>
            <person name="Mondo S."/>
            <person name="Pangilinan J."/>
            <person name="Riley R."/>
            <person name="Labutti K."/>
            <person name="Andreopoulos B."/>
            <person name="Lipzen A."/>
            <person name="Chen C."/>
            <person name="Yanf M."/>
            <person name="Daum C."/>
            <person name="Ng V."/>
            <person name="Clum A."/>
            <person name="Steindorff A."/>
            <person name="Ohm R."/>
            <person name="Martin F."/>
            <person name="Silar P."/>
            <person name="Natvig D."/>
            <person name="Lalanne C."/>
            <person name="Gautier V."/>
            <person name="Ament-Velasquez S.L."/>
            <person name="Kruys A."/>
            <person name="Hutchinson M.I."/>
            <person name="Powell A.J."/>
            <person name="Barry K."/>
            <person name="Miller A.N."/>
            <person name="Grigoriev I.V."/>
            <person name="Debuchy R."/>
            <person name="Gladieux P."/>
            <person name="Thoren M.H."/>
            <person name="Johannesson H."/>
        </authorList>
    </citation>
    <scope>NUCLEOTIDE SEQUENCE</scope>
    <source>
        <strain evidence="14">CBS 314.62</strain>
    </source>
</reference>
<keyword evidence="5" id="KW-0677">Repeat</keyword>
<gene>
    <name evidence="14" type="ORF">B0T22DRAFT_526833</name>
</gene>
<feature type="domain" description="ABC transporter" evidence="12">
    <location>
        <begin position="1250"/>
        <end position="1482"/>
    </location>
</feature>
<feature type="transmembrane region" description="Helical" evidence="11">
    <location>
        <begin position="266"/>
        <end position="290"/>
    </location>
</feature>
<dbReference type="GO" id="GO:0005737">
    <property type="term" value="C:cytoplasm"/>
    <property type="evidence" value="ECO:0007669"/>
    <property type="project" value="UniProtKB-ARBA"/>
</dbReference>
<dbReference type="CDD" id="cd03250">
    <property type="entry name" value="ABCC_MRP_domain1"/>
    <property type="match status" value="1"/>
</dbReference>
<evidence type="ECO:0000256" key="8">
    <source>
        <dbReference type="ARBA" id="ARBA00022989"/>
    </source>
</evidence>
<dbReference type="Proteomes" id="UP001270362">
    <property type="component" value="Unassembled WGS sequence"/>
</dbReference>
<feature type="transmembrane region" description="Helical" evidence="11">
    <location>
        <begin position="1172"/>
        <end position="1195"/>
    </location>
</feature>
<keyword evidence="6" id="KW-0547">Nucleotide-binding</keyword>
<keyword evidence="4 11" id="KW-0812">Transmembrane</keyword>
<feature type="compositionally biased region" description="Basic and acidic residues" evidence="10">
    <location>
        <begin position="381"/>
        <end position="390"/>
    </location>
</feature>
<feature type="domain" description="ABC transmembrane type-1" evidence="13">
    <location>
        <begin position="922"/>
        <end position="1226"/>
    </location>
</feature>
<dbReference type="Gene3D" id="3.40.50.300">
    <property type="entry name" value="P-loop containing nucleotide triphosphate hydrolases"/>
    <property type="match status" value="2"/>
</dbReference>
<feature type="transmembrane region" description="Helical" evidence="11">
    <location>
        <begin position="911"/>
        <end position="934"/>
    </location>
</feature>
<dbReference type="GO" id="GO:0016020">
    <property type="term" value="C:membrane"/>
    <property type="evidence" value="ECO:0007669"/>
    <property type="project" value="UniProtKB-SubCell"/>
</dbReference>
<feature type="compositionally biased region" description="Polar residues" evidence="10">
    <location>
        <begin position="367"/>
        <end position="377"/>
    </location>
</feature>
<dbReference type="GO" id="GO:0016887">
    <property type="term" value="F:ATP hydrolysis activity"/>
    <property type="evidence" value="ECO:0007669"/>
    <property type="project" value="InterPro"/>
</dbReference>
<feature type="region of interest" description="Disordered" evidence="10">
    <location>
        <begin position="1"/>
        <end position="41"/>
    </location>
</feature>
<evidence type="ECO:0000313" key="15">
    <source>
        <dbReference type="Proteomes" id="UP001270362"/>
    </source>
</evidence>
<feature type="transmembrane region" description="Helical" evidence="11">
    <location>
        <begin position="408"/>
        <end position="429"/>
    </location>
</feature>
<feature type="region of interest" description="Disordered" evidence="10">
    <location>
        <begin position="859"/>
        <end position="888"/>
    </location>
</feature>
<proteinExistence type="inferred from homology"/>
<dbReference type="InterPro" id="IPR011527">
    <property type="entry name" value="ABC1_TM_dom"/>
</dbReference>
<protein>
    <recommendedName>
        <fullName evidence="16">ATP-dependent bile acid permease</fullName>
    </recommendedName>
</protein>
<keyword evidence="3" id="KW-0813">Transport</keyword>
<evidence type="ECO:0000256" key="4">
    <source>
        <dbReference type="ARBA" id="ARBA00022692"/>
    </source>
</evidence>
<dbReference type="PANTHER" id="PTHR24223:SF456">
    <property type="entry name" value="MULTIDRUG RESISTANCE-ASSOCIATED PROTEIN LETHAL(2)03659"/>
    <property type="match status" value="1"/>
</dbReference>
<evidence type="ECO:0008006" key="16">
    <source>
        <dbReference type="Google" id="ProtNLM"/>
    </source>
</evidence>
<evidence type="ECO:0000256" key="1">
    <source>
        <dbReference type="ARBA" id="ARBA00004141"/>
    </source>
</evidence>
<feature type="transmembrane region" description="Helical" evidence="11">
    <location>
        <begin position="984"/>
        <end position="1009"/>
    </location>
</feature>
<evidence type="ECO:0000256" key="9">
    <source>
        <dbReference type="ARBA" id="ARBA00023136"/>
    </source>
</evidence>
<feature type="transmembrane region" description="Helical" evidence="11">
    <location>
        <begin position="1058"/>
        <end position="1077"/>
    </location>
</feature>
<keyword evidence="8 11" id="KW-1133">Transmembrane helix</keyword>
<feature type="region of interest" description="Disordered" evidence="10">
    <location>
        <begin position="367"/>
        <end position="390"/>
    </location>
</feature>
<comment type="subcellular location">
    <subcellularLocation>
        <location evidence="1">Membrane</location>
        <topology evidence="1">Multi-pass membrane protein</topology>
    </subcellularLocation>
</comment>